<evidence type="ECO:0000256" key="1">
    <source>
        <dbReference type="ARBA" id="ARBA00004245"/>
    </source>
</evidence>
<keyword evidence="5" id="KW-0206">Cytoskeleton</keyword>
<protein>
    <recommendedName>
        <fullName evidence="7">TPX2 C-terminal domain-containing protein</fullName>
    </recommendedName>
</protein>
<evidence type="ECO:0000313" key="8">
    <source>
        <dbReference type="EMBL" id="PIA31475.1"/>
    </source>
</evidence>
<dbReference type="InterPro" id="IPR044806">
    <property type="entry name" value="WVD2/WDL1-4"/>
</dbReference>
<comment type="subcellular location">
    <subcellularLocation>
        <location evidence="1">Cytoplasm</location>
        <location evidence="1">Cytoskeleton</location>
    </subcellularLocation>
</comment>
<proteinExistence type="inferred from homology"/>
<dbReference type="GO" id="GO:0000226">
    <property type="term" value="P:microtubule cytoskeleton organization"/>
    <property type="evidence" value="ECO:0007669"/>
    <property type="project" value="InterPro"/>
</dbReference>
<dbReference type="STRING" id="218851.A0A2G5CJI4"/>
<evidence type="ECO:0000259" key="7">
    <source>
        <dbReference type="Pfam" id="PF06886"/>
    </source>
</evidence>
<evidence type="ECO:0000313" key="9">
    <source>
        <dbReference type="Proteomes" id="UP000230069"/>
    </source>
</evidence>
<keyword evidence="9" id="KW-1185">Reference proteome</keyword>
<dbReference type="PANTHER" id="PTHR46372">
    <property type="entry name" value="PROTEIN WVD2-LIKE 3"/>
    <property type="match status" value="1"/>
</dbReference>
<dbReference type="GO" id="GO:0008017">
    <property type="term" value="F:microtubule binding"/>
    <property type="evidence" value="ECO:0007669"/>
    <property type="project" value="InterPro"/>
</dbReference>
<dbReference type="InterPro" id="IPR027329">
    <property type="entry name" value="TPX2_C"/>
</dbReference>
<gene>
    <name evidence="8" type="ORF">AQUCO_04900049v1</name>
</gene>
<sequence>MGREVTDICMDKEPDPAVIYSNGAAHDSGNEHHELTETGENINGEVEENGELKDYEVKECTTESPVESPESVVENCQEEQDALFVKATDTEAPFHECGKVKPGGSKSDNNKKSGKSAAMGNGRSNCTVPQPFSLATEKRASYGARPAGTETAVVGTNKATNLQSPNTAKVSQVRSSVESRKPLQPDNKKHPDEDDTRSIASSTTSVKTSKSRTTIAAAPKFRCTERADKRKEFYSKLEEKHRALEAERTQCEARTKEEREAALKQLRKSLTFRANPMPTFYQEGPPPKVELKKLPTTRAKSPKLGRRKSYSDAVDSTQGDNEKAAVARVNRHSLGSNRKDSASITNKDQFNGRNGNAAFKAKNDPKQVKEATKPASPKIAEQSDADIAVHSPPKIAEQSNVDITVHS</sequence>
<feature type="compositionally biased region" description="Basic and acidic residues" evidence="6">
    <location>
        <begin position="361"/>
        <end position="372"/>
    </location>
</feature>
<feature type="compositionally biased region" description="Basic and acidic residues" evidence="6">
    <location>
        <begin position="177"/>
        <end position="192"/>
    </location>
</feature>
<feature type="compositionally biased region" description="Polar residues" evidence="6">
    <location>
        <begin position="397"/>
        <end position="407"/>
    </location>
</feature>
<feature type="domain" description="TPX2 C-terminal" evidence="7">
    <location>
        <begin position="220"/>
        <end position="289"/>
    </location>
</feature>
<feature type="region of interest" description="Disordered" evidence="6">
    <location>
        <begin position="94"/>
        <end position="218"/>
    </location>
</feature>
<dbReference type="EMBL" id="KZ305066">
    <property type="protein sequence ID" value="PIA31475.1"/>
    <property type="molecule type" value="Genomic_DNA"/>
</dbReference>
<dbReference type="OrthoDB" id="1925970at2759"/>
<dbReference type="FunCoup" id="A0A2G5CJI4">
    <property type="interactions" value="30"/>
</dbReference>
<evidence type="ECO:0000256" key="6">
    <source>
        <dbReference type="SAM" id="MobiDB-lite"/>
    </source>
</evidence>
<feature type="compositionally biased region" description="Low complexity" evidence="6">
    <location>
        <begin position="201"/>
        <end position="214"/>
    </location>
</feature>
<dbReference type="InParanoid" id="A0A2G5CJI4"/>
<dbReference type="Pfam" id="PF06886">
    <property type="entry name" value="TPX2"/>
    <property type="match status" value="1"/>
</dbReference>
<dbReference type="GO" id="GO:0005874">
    <property type="term" value="C:microtubule"/>
    <property type="evidence" value="ECO:0007669"/>
    <property type="project" value="UniProtKB-KW"/>
</dbReference>
<name>A0A2G5CJI4_AQUCA</name>
<dbReference type="Proteomes" id="UP000230069">
    <property type="component" value="Unassembled WGS sequence"/>
</dbReference>
<organism evidence="8 9">
    <name type="scientific">Aquilegia coerulea</name>
    <name type="common">Rocky mountain columbine</name>
    <dbReference type="NCBI Taxonomy" id="218851"/>
    <lineage>
        <taxon>Eukaryota</taxon>
        <taxon>Viridiplantae</taxon>
        <taxon>Streptophyta</taxon>
        <taxon>Embryophyta</taxon>
        <taxon>Tracheophyta</taxon>
        <taxon>Spermatophyta</taxon>
        <taxon>Magnoliopsida</taxon>
        <taxon>Ranunculales</taxon>
        <taxon>Ranunculaceae</taxon>
        <taxon>Thalictroideae</taxon>
        <taxon>Aquilegia</taxon>
    </lineage>
</organism>
<feature type="compositionally biased region" description="Polar residues" evidence="6">
    <location>
        <begin position="342"/>
        <end position="354"/>
    </location>
</feature>
<evidence type="ECO:0000256" key="4">
    <source>
        <dbReference type="ARBA" id="ARBA00022701"/>
    </source>
</evidence>
<evidence type="ECO:0000256" key="2">
    <source>
        <dbReference type="ARBA" id="ARBA00005885"/>
    </source>
</evidence>
<comment type="similarity">
    <text evidence="2">Belongs to the TPX2 family.</text>
</comment>
<dbReference type="PANTHER" id="PTHR46372:SF2">
    <property type="entry name" value="PROTEIN WVD2-LIKE 3"/>
    <property type="match status" value="1"/>
</dbReference>
<feature type="region of interest" description="Disordered" evidence="6">
    <location>
        <begin position="274"/>
        <end position="407"/>
    </location>
</feature>
<feature type="region of interest" description="Disordered" evidence="6">
    <location>
        <begin position="21"/>
        <end position="42"/>
    </location>
</feature>
<reference evidence="8 9" key="1">
    <citation type="submission" date="2017-09" db="EMBL/GenBank/DDBJ databases">
        <title>WGS assembly of Aquilegia coerulea Goldsmith.</title>
        <authorList>
            <person name="Hodges S."/>
            <person name="Kramer E."/>
            <person name="Nordborg M."/>
            <person name="Tomkins J."/>
            <person name="Borevitz J."/>
            <person name="Derieg N."/>
            <person name="Yan J."/>
            <person name="Mihaltcheva S."/>
            <person name="Hayes R.D."/>
            <person name="Rokhsar D."/>
        </authorList>
    </citation>
    <scope>NUCLEOTIDE SEQUENCE [LARGE SCALE GENOMIC DNA]</scope>
    <source>
        <strain evidence="9">cv. Goldsmith</strain>
    </source>
</reference>
<dbReference type="AlphaFoldDB" id="A0A2G5CJI4"/>
<accession>A0A2G5CJI4</accession>
<evidence type="ECO:0000256" key="5">
    <source>
        <dbReference type="ARBA" id="ARBA00023212"/>
    </source>
</evidence>
<keyword evidence="3" id="KW-0963">Cytoplasm</keyword>
<evidence type="ECO:0000256" key="3">
    <source>
        <dbReference type="ARBA" id="ARBA00022490"/>
    </source>
</evidence>
<keyword evidence="4" id="KW-0493">Microtubule</keyword>
<feature type="compositionally biased region" description="Polar residues" evidence="6">
    <location>
        <begin position="157"/>
        <end position="176"/>
    </location>
</feature>